<feature type="non-terminal residue" evidence="1">
    <location>
        <position position="95"/>
    </location>
</feature>
<organism evidence="1">
    <name type="scientific">Tetraselmis sp. GSL018</name>
    <dbReference type="NCBI Taxonomy" id="582737"/>
    <lineage>
        <taxon>Eukaryota</taxon>
        <taxon>Viridiplantae</taxon>
        <taxon>Chlorophyta</taxon>
        <taxon>core chlorophytes</taxon>
        <taxon>Chlorodendrophyceae</taxon>
        <taxon>Chlorodendrales</taxon>
        <taxon>Chlorodendraceae</taxon>
        <taxon>Tetraselmis</taxon>
    </lineage>
</organism>
<gene>
    <name evidence="1" type="ORF">TSPGSL018_26391</name>
</gene>
<proteinExistence type="predicted"/>
<name>A0A061RMZ4_9CHLO</name>
<dbReference type="AlphaFoldDB" id="A0A061RMZ4"/>
<sequence>DPPGGVCGRLCVEAAERHTAALPRAVRGGEARGIAVAHRAAAAVWFASLSASEGRGPPLLNQQHFRQLVARSLTECLELERSGAQLATRSDPGPA</sequence>
<feature type="non-terminal residue" evidence="1">
    <location>
        <position position="1"/>
    </location>
</feature>
<accession>A0A061RMZ4</accession>
<dbReference type="EMBL" id="GBEZ01011511">
    <property type="protein sequence ID" value="JAC74282.1"/>
    <property type="molecule type" value="Transcribed_RNA"/>
</dbReference>
<evidence type="ECO:0000313" key="1">
    <source>
        <dbReference type="EMBL" id="JAC74282.1"/>
    </source>
</evidence>
<protein>
    <submittedName>
        <fullName evidence="1">Uncharacterized protein</fullName>
    </submittedName>
</protein>
<reference evidence="1" key="1">
    <citation type="submission" date="2014-05" db="EMBL/GenBank/DDBJ databases">
        <title>The transcriptome of the halophilic microalga Tetraselmis sp. GSL018 isolated from the Great Salt Lake, Utah.</title>
        <authorList>
            <person name="Jinkerson R.E."/>
            <person name="D'Adamo S."/>
            <person name="Posewitz M.C."/>
        </authorList>
    </citation>
    <scope>NUCLEOTIDE SEQUENCE</scope>
    <source>
        <strain evidence="1">GSL018</strain>
    </source>
</reference>